<organism evidence="9 10">
    <name type="scientific">Dreissena polymorpha</name>
    <name type="common">Zebra mussel</name>
    <name type="synonym">Mytilus polymorpha</name>
    <dbReference type="NCBI Taxonomy" id="45954"/>
    <lineage>
        <taxon>Eukaryota</taxon>
        <taxon>Metazoa</taxon>
        <taxon>Spiralia</taxon>
        <taxon>Lophotrochozoa</taxon>
        <taxon>Mollusca</taxon>
        <taxon>Bivalvia</taxon>
        <taxon>Autobranchia</taxon>
        <taxon>Heteroconchia</taxon>
        <taxon>Euheterodonta</taxon>
        <taxon>Imparidentia</taxon>
        <taxon>Neoheterodontei</taxon>
        <taxon>Myida</taxon>
        <taxon>Dreissenoidea</taxon>
        <taxon>Dreissenidae</taxon>
        <taxon>Dreissena</taxon>
    </lineage>
</organism>
<reference evidence="9" key="2">
    <citation type="submission" date="2020-11" db="EMBL/GenBank/DDBJ databases">
        <authorList>
            <person name="McCartney M.A."/>
            <person name="Auch B."/>
            <person name="Kono T."/>
            <person name="Mallez S."/>
            <person name="Becker A."/>
            <person name="Gohl D.M."/>
            <person name="Silverstein K.A.T."/>
            <person name="Koren S."/>
            <person name="Bechman K.B."/>
            <person name="Herman A."/>
            <person name="Abrahante J.E."/>
            <person name="Garbe J."/>
        </authorList>
    </citation>
    <scope>NUCLEOTIDE SEQUENCE</scope>
    <source>
        <strain evidence="9">Duluth1</strain>
        <tissue evidence="9">Whole animal</tissue>
    </source>
</reference>
<evidence type="ECO:0000256" key="4">
    <source>
        <dbReference type="ARBA" id="ARBA00023180"/>
    </source>
</evidence>
<sequence length="779" mass="85254">MNNMHWGIVAAIFCLISNTECSNPGQRSHNNGPDWISDCYDHAPNHLMNPFCPTQGCSTPVPVAHAHVDYNVTFYAPESKVTYTCEHTYELMGPSTITCIQDPTKTVYVWTPGPTCSEKECGPLPQIANGMHAQTYNRTISSTVAYTCNRGFNLIGQETVTCVLLTNQATATWTERPSCEFECGPVPQIPNGKHEQTYNRTINSTVTYNCNRGYKLIGQEAVACVLLNQSYATWTEQPSCVLDCGLPQKVMYANISGSNGTLEGDVTTYECQTHAELLGEQNVTCLHTGNWSMYPTCIPGCGLPPVVANGSPRPGYTMTVNSTAAYTCERGYQLVGEEVITCSFIAGNEIPQWTTPPMCTIISAPKCPAIPAIVNGSVFRVDSPKPTVDTTTTAILTTTTTAANFTTTADLNTMPDLTTTPDFTTTTQSDLITVSSTDASTAVTMFADETTNMMTTPGQNGFHLDKYDLGTNVTYQCNKGYAFNGSNSIVCELNAVWSALPQCVGCGELQDSNGKFQLGNLCNDSRCFCDEYKCECGVETYYNDTERICNETNEPGYRLVCNEKFRLVGDAVIKCQRNLTWTAIPRCECIRKSVDMVFIIDSSGSVGLDGFNQTKEFLIDMMNRFPANRTRFGLMFFSDRVAISFDLNTFINDKTSMIEHIRNISYEGGATHTYEALQVARESMFTGEKGMRPNSSHIAILVSDGLSGDLNKTKEQGQLLKDSGVTVYTVGVGSFADNLDELRSVASKNEYVFEVKNYENIDEVAGPLADATCGASTED</sequence>
<comment type="caution">
    <text evidence="9">The sequence shown here is derived from an EMBL/GenBank/DDBJ whole genome shotgun (WGS) entry which is preliminary data.</text>
</comment>
<dbReference type="AlphaFoldDB" id="A0A9D3YYM9"/>
<keyword evidence="4" id="KW-0325">Glycoprotein</keyword>
<evidence type="ECO:0000256" key="2">
    <source>
        <dbReference type="ARBA" id="ARBA00022737"/>
    </source>
</evidence>
<feature type="domain" description="Sushi" evidence="8">
    <location>
        <begin position="242"/>
        <end position="299"/>
    </location>
</feature>
<dbReference type="PANTHER" id="PTHR19325:SF560">
    <property type="entry name" value="SUSHI, VON WILLEBRAND FACTOR TYPE A, EGF AND PENTRAXIN DOMAIN-CONTAINING PROTEIN 1"/>
    <property type="match status" value="1"/>
</dbReference>
<evidence type="ECO:0008006" key="11">
    <source>
        <dbReference type="Google" id="ProtNLM"/>
    </source>
</evidence>
<keyword evidence="2" id="KW-0677">Repeat</keyword>
<evidence type="ECO:0000313" key="10">
    <source>
        <dbReference type="Proteomes" id="UP000828390"/>
    </source>
</evidence>
<dbReference type="SMART" id="SM00327">
    <property type="entry name" value="VWA"/>
    <property type="match status" value="1"/>
</dbReference>
<feature type="domain" description="Sushi" evidence="8">
    <location>
        <begin position="307"/>
        <end position="361"/>
    </location>
</feature>
<dbReference type="InterPro" id="IPR036465">
    <property type="entry name" value="vWFA_dom_sf"/>
</dbReference>
<keyword evidence="1 5" id="KW-0768">Sushi</keyword>
<dbReference type="PROSITE" id="PS50923">
    <property type="entry name" value="SUSHI"/>
    <property type="match status" value="5"/>
</dbReference>
<dbReference type="CDD" id="cd00033">
    <property type="entry name" value="CCP"/>
    <property type="match status" value="7"/>
</dbReference>
<evidence type="ECO:0000256" key="5">
    <source>
        <dbReference type="PROSITE-ProRule" id="PRU00302"/>
    </source>
</evidence>
<dbReference type="Gene3D" id="3.40.50.410">
    <property type="entry name" value="von Willebrand factor, type A domain"/>
    <property type="match status" value="1"/>
</dbReference>
<feature type="chain" id="PRO_5039347354" description="Sushi, von Willebrand factor type A, EGF and pentraxin domain-containing protein 1-like" evidence="6">
    <location>
        <begin position="22"/>
        <end position="779"/>
    </location>
</feature>
<dbReference type="SUPFAM" id="SSF57535">
    <property type="entry name" value="Complement control module/SCR domain"/>
    <property type="match status" value="7"/>
</dbReference>
<proteinExistence type="predicted"/>
<dbReference type="InterPro" id="IPR035976">
    <property type="entry name" value="Sushi/SCR/CCP_sf"/>
</dbReference>
<dbReference type="InterPro" id="IPR050350">
    <property type="entry name" value="Compl-Cell_Adhes-Reg"/>
</dbReference>
<feature type="domain" description="Sushi" evidence="8">
    <location>
        <begin position="55"/>
        <end position="118"/>
    </location>
</feature>
<feature type="signal peptide" evidence="6">
    <location>
        <begin position="1"/>
        <end position="21"/>
    </location>
</feature>
<accession>A0A9D3YYM9</accession>
<dbReference type="Proteomes" id="UP000828390">
    <property type="component" value="Unassembled WGS sequence"/>
</dbReference>
<dbReference type="Gene3D" id="2.10.70.10">
    <property type="entry name" value="Complement Module, domain 1"/>
    <property type="match status" value="7"/>
</dbReference>
<evidence type="ECO:0000259" key="8">
    <source>
        <dbReference type="PROSITE" id="PS50923"/>
    </source>
</evidence>
<keyword evidence="3" id="KW-1015">Disulfide bond</keyword>
<dbReference type="InterPro" id="IPR002035">
    <property type="entry name" value="VWF_A"/>
</dbReference>
<feature type="domain" description="Sushi" evidence="8">
    <location>
        <begin position="452"/>
        <end position="505"/>
    </location>
</feature>
<evidence type="ECO:0000256" key="3">
    <source>
        <dbReference type="ARBA" id="ARBA00023157"/>
    </source>
</evidence>
<dbReference type="SUPFAM" id="SSF53300">
    <property type="entry name" value="vWA-like"/>
    <property type="match status" value="1"/>
</dbReference>
<dbReference type="InterPro" id="IPR000436">
    <property type="entry name" value="Sushi_SCR_CCP_dom"/>
</dbReference>
<reference evidence="9" key="1">
    <citation type="journal article" date="2019" name="bioRxiv">
        <title>The Genome of the Zebra Mussel, Dreissena polymorpha: A Resource for Invasive Species Research.</title>
        <authorList>
            <person name="McCartney M.A."/>
            <person name="Auch B."/>
            <person name="Kono T."/>
            <person name="Mallez S."/>
            <person name="Zhang Y."/>
            <person name="Obille A."/>
            <person name="Becker A."/>
            <person name="Abrahante J.E."/>
            <person name="Garbe J."/>
            <person name="Badalamenti J.P."/>
            <person name="Herman A."/>
            <person name="Mangelson H."/>
            <person name="Liachko I."/>
            <person name="Sullivan S."/>
            <person name="Sone E.D."/>
            <person name="Koren S."/>
            <person name="Silverstein K.A.T."/>
            <person name="Beckman K.B."/>
            <person name="Gohl D.M."/>
        </authorList>
    </citation>
    <scope>NUCLEOTIDE SEQUENCE</scope>
    <source>
        <strain evidence="9">Duluth1</strain>
        <tissue evidence="9">Whole animal</tissue>
    </source>
</reference>
<feature type="domain" description="VWFA" evidence="7">
    <location>
        <begin position="595"/>
        <end position="768"/>
    </location>
</feature>
<protein>
    <recommendedName>
        <fullName evidence="11">Sushi, von Willebrand factor type A, EGF and pentraxin domain-containing protein 1-like</fullName>
    </recommendedName>
</protein>
<dbReference type="PROSITE" id="PS50234">
    <property type="entry name" value="VWFA"/>
    <property type="match status" value="1"/>
</dbReference>
<evidence type="ECO:0000313" key="9">
    <source>
        <dbReference type="EMBL" id="KAH3707696.1"/>
    </source>
</evidence>
<evidence type="ECO:0000256" key="6">
    <source>
        <dbReference type="SAM" id="SignalP"/>
    </source>
</evidence>
<feature type="domain" description="Sushi" evidence="8">
    <location>
        <begin position="119"/>
        <end position="181"/>
    </location>
</feature>
<dbReference type="OrthoDB" id="6132182at2759"/>
<dbReference type="CDD" id="cd01450">
    <property type="entry name" value="vWFA_subfamily_ECM"/>
    <property type="match status" value="1"/>
</dbReference>
<dbReference type="Pfam" id="PF00084">
    <property type="entry name" value="Sushi"/>
    <property type="match status" value="7"/>
</dbReference>
<comment type="caution">
    <text evidence="5">Lacks conserved residue(s) required for the propagation of feature annotation.</text>
</comment>
<evidence type="ECO:0000256" key="1">
    <source>
        <dbReference type="ARBA" id="ARBA00022659"/>
    </source>
</evidence>
<dbReference type="EMBL" id="JAIWYP010000014">
    <property type="protein sequence ID" value="KAH3707696.1"/>
    <property type="molecule type" value="Genomic_DNA"/>
</dbReference>
<keyword evidence="6" id="KW-0732">Signal</keyword>
<keyword evidence="10" id="KW-1185">Reference proteome</keyword>
<gene>
    <name evidence="9" type="ORF">DPMN_067107</name>
</gene>
<evidence type="ECO:0000259" key="7">
    <source>
        <dbReference type="PROSITE" id="PS50234"/>
    </source>
</evidence>
<dbReference type="Pfam" id="PF00092">
    <property type="entry name" value="VWA"/>
    <property type="match status" value="1"/>
</dbReference>
<dbReference type="PRINTS" id="PR00453">
    <property type="entry name" value="VWFADOMAIN"/>
</dbReference>
<name>A0A9D3YYM9_DREPO</name>
<dbReference type="PANTHER" id="PTHR19325">
    <property type="entry name" value="COMPLEMENT COMPONENT-RELATED SUSHI DOMAIN-CONTAINING"/>
    <property type="match status" value="1"/>
</dbReference>
<dbReference type="SMART" id="SM00032">
    <property type="entry name" value="CCP"/>
    <property type="match status" value="7"/>
</dbReference>